<feature type="region of interest" description="Disordered" evidence="6">
    <location>
        <begin position="1"/>
        <end position="25"/>
    </location>
</feature>
<dbReference type="GO" id="GO:0042555">
    <property type="term" value="C:MCM complex"/>
    <property type="evidence" value="ECO:0007669"/>
    <property type="project" value="TreeGrafter"/>
</dbReference>
<dbReference type="SMART" id="SM00382">
    <property type="entry name" value="AAA"/>
    <property type="match status" value="1"/>
</dbReference>
<dbReference type="AlphaFoldDB" id="A0A7S3V994"/>
<name>A0A7S3V994_9STRA</name>
<reference evidence="8" key="1">
    <citation type="submission" date="2021-01" db="EMBL/GenBank/DDBJ databases">
        <authorList>
            <person name="Corre E."/>
            <person name="Pelletier E."/>
            <person name="Niang G."/>
            <person name="Scheremetjew M."/>
            <person name="Finn R."/>
            <person name="Kale V."/>
            <person name="Holt S."/>
            <person name="Cochrane G."/>
            <person name="Meng A."/>
            <person name="Brown T."/>
            <person name="Cohen L."/>
        </authorList>
    </citation>
    <scope>NUCLEOTIDE SEQUENCE</scope>
    <source>
        <strain evidence="8">MM31A-1</strain>
    </source>
</reference>
<dbReference type="InterPro" id="IPR027417">
    <property type="entry name" value="P-loop_NTPase"/>
</dbReference>
<dbReference type="GO" id="GO:0016787">
    <property type="term" value="F:hydrolase activity"/>
    <property type="evidence" value="ECO:0007669"/>
    <property type="project" value="UniProtKB-KW"/>
</dbReference>
<feature type="compositionally biased region" description="Basic and acidic residues" evidence="6">
    <location>
        <begin position="922"/>
        <end position="931"/>
    </location>
</feature>
<dbReference type="Pfam" id="PF17855">
    <property type="entry name" value="MCM_lid"/>
    <property type="match status" value="1"/>
</dbReference>
<dbReference type="InterPro" id="IPR033762">
    <property type="entry name" value="MCM_OB"/>
</dbReference>
<comment type="similarity">
    <text evidence="5">Belongs to the MCM family.</text>
</comment>
<dbReference type="PROSITE" id="PS00847">
    <property type="entry name" value="MCM_1"/>
    <property type="match status" value="1"/>
</dbReference>
<dbReference type="PRINTS" id="PR01657">
    <property type="entry name" value="MCMFAMILY"/>
</dbReference>
<feature type="region of interest" description="Disordered" evidence="6">
    <location>
        <begin position="907"/>
        <end position="943"/>
    </location>
</feature>
<protein>
    <recommendedName>
        <fullName evidence="1">DNA helicase</fullName>
        <ecNumber evidence="1">3.6.4.12</ecNumber>
    </recommendedName>
</protein>
<organism evidence="8">
    <name type="scientific">Chaetoceros debilis</name>
    <dbReference type="NCBI Taxonomy" id="122233"/>
    <lineage>
        <taxon>Eukaryota</taxon>
        <taxon>Sar</taxon>
        <taxon>Stramenopiles</taxon>
        <taxon>Ochrophyta</taxon>
        <taxon>Bacillariophyta</taxon>
        <taxon>Coscinodiscophyceae</taxon>
        <taxon>Chaetocerotophycidae</taxon>
        <taxon>Chaetocerotales</taxon>
        <taxon>Chaetocerotaceae</taxon>
        <taxon>Chaetoceros</taxon>
    </lineage>
</organism>
<sequence length="943" mass="103938">MTTRQRHQQTPSLAPPTSASPSDWSPSQLLSATYKDLGSPQVVGQKFKYYLLNSDKCLASLINILFVETGKTGVHDYSLQVDMHNFLASDPVLGNMLLRHPSTLLPLLEDAIVNAQKDILKRVTQMDEITNTRTGTDGNGNGNGNNDKHSYSYINQQTNIHRKNKAKATLKGVDGTRVHARLIHLPPHSSNFKPSLSTLSSHDVGKILQISGTVVRTSKIQMYESQRAFQCDEKKGCGARFVVKADLQQWNNALVSPARCPTQGCKCKNFKVIDDPAVRNSNRSDYQEIKVQESIGKGGGRVGVIPKALLIKLQHDLVDKCQPGDDVVIVGTLISHWQNLVMLGDINIGMAIHAHSVRTMHGGEGGTDGSSWDCIFDQDNANTDESDNSGVGMVKEEIVREFDNYWKQDENILRPIAARNRIVQGICPALYGISLVKLALLLTLIGGSSNAGKGGNHQSEEGGGDDPINLGDEDDNNKMETADRPLQFNLSDDDESASMPNSSPGGTNGNRKSTQRNYKKDSSKGKTVQTRRREQSHLLLVGDPGCGKSQVLRFAAALCPRSVLTSGSGTTSAGLTCAAVRDDTSKDWTLEAGALVLADRGVCAIDEFSCIAGKDRTVIHEAMEQQTLSVAKAGIVCKLNCRATVIAVCNAKGGYYNPDKSFSINVGIEPPLLSRFDLIFKLIDGSDAIKDDNVANFLLNRAIQGAGYECTRSSNSNLNSWNIDKLRAYIATVKSRFHPTITSDASVLLRRHYYECRNSEYIEVQVTVRLLESLIRLAQAHARLMHRTIVNLDDAVAIILLMECTAASTSMSSFNTLYTDPTTYVFPGNGFADVEFILQKRKVLDKYEMLDRLTANEVRVIEDQNLMSQNNFNVQSWDNMEPNDAVIFSTTETDDSWNAEQDLYGRLTQKTTPSPSFRHTRKDIGNDFGSRDRKKRRRNHSAD</sequence>
<dbReference type="SMART" id="SM00350">
    <property type="entry name" value="MCM"/>
    <property type="match status" value="1"/>
</dbReference>
<evidence type="ECO:0000256" key="2">
    <source>
        <dbReference type="ARBA" id="ARBA00022741"/>
    </source>
</evidence>
<dbReference type="InterPro" id="IPR012340">
    <property type="entry name" value="NA-bd_OB-fold"/>
</dbReference>
<feature type="region of interest" description="Disordered" evidence="6">
    <location>
        <begin position="451"/>
        <end position="534"/>
    </location>
</feature>
<dbReference type="Gene3D" id="2.40.50.140">
    <property type="entry name" value="Nucleic acid-binding proteins"/>
    <property type="match status" value="1"/>
</dbReference>
<keyword evidence="3 5" id="KW-0067">ATP-binding</keyword>
<feature type="compositionally biased region" description="Polar residues" evidence="6">
    <location>
        <begin position="498"/>
        <end position="516"/>
    </location>
</feature>
<dbReference type="Gene3D" id="3.40.50.300">
    <property type="entry name" value="P-loop containing nucleotide triphosphate hydrolases"/>
    <property type="match status" value="1"/>
</dbReference>
<keyword evidence="4 5" id="KW-0238">DNA-binding</keyword>
<evidence type="ECO:0000313" key="8">
    <source>
        <dbReference type="EMBL" id="CAE0464891.1"/>
    </source>
</evidence>
<accession>A0A7S3V994</accession>
<dbReference type="PANTHER" id="PTHR11630">
    <property type="entry name" value="DNA REPLICATION LICENSING FACTOR MCM FAMILY MEMBER"/>
    <property type="match status" value="1"/>
</dbReference>
<keyword evidence="2 5" id="KW-0547">Nucleotide-binding</keyword>
<dbReference type="InterPro" id="IPR041562">
    <property type="entry name" value="MCM_lid"/>
</dbReference>
<feature type="compositionally biased region" description="Basic residues" evidence="6">
    <location>
        <begin position="932"/>
        <end position="943"/>
    </location>
</feature>
<dbReference type="GO" id="GO:0017116">
    <property type="term" value="F:single-stranded DNA helicase activity"/>
    <property type="evidence" value="ECO:0007669"/>
    <property type="project" value="TreeGrafter"/>
</dbReference>
<dbReference type="GO" id="GO:0005524">
    <property type="term" value="F:ATP binding"/>
    <property type="evidence" value="ECO:0007669"/>
    <property type="project" value="UniProtKB-KW"/>
</dbReference>
<feature type="domain" description="MCM C-terminal AAA(+) ATPase" evidence="7">
    <location>
        <begin position="418"/>
        <end position="698"/>
    </location>
</feature>
<evidence type="ECO:0000256" key="1">
    <source>
        <dbReference type="ARBA" id="ARBA00012551"/>
    </source>
</evidence>
<evidence type="ECO:0000256" key="6">
    <source>
        <dbReference type="SAM" id="MobiDB-lite"/>
    </source>
</evidence>
<dbReference type="GO" id="GO:0000724">
    <property type="term" value="P:double-strand break repair via homologous recombination"/>
    <property type="evidence" value="ECO:0007669"/>
    <property type="project" value="TreeGrafter"/>
</dbReference>
<dbReference type="InterPro" id="IPR031327">
    <property type="entry name" value="MCM"/>
</dbReference>
<dbReference type="PROSITE" id="PS50051">
    <property type="entry name" value="MCM_2"/>
    <property type="match status" value="1"/>
</dbReference>
<evidence type="ECO:0000256" key="3">
    <source>
        <dbReference type="ARBA" id="ARBA00022840"/>
    </source>
</evidence>
<dbReference type="InterPro" id="IPR001208">
    <property type="entry name" value="MCM_dom"/>
</dbReference>
<dbReference type="EC" id="3.6.4.12" evidence="1"/>
<dbReference type="GO" id="GO:0006260">
    <property type="term" value="P:DNA replication"/>
    <property type="evidence" value="ECO:0007669"/>
    <property type="project" value="InterPro"/>
</dbReference>
<feature type="compositionally biased region" description="Low complexity" evidence="6">
    <location>
        <begin position="10"/>
        <end position="22"/>
    </location>
</feature>
<dbReference type="GO" id="GO:0003697">
    <property type="term" value="F:single-stranded DNA binding"/>
    <property type="evidence" value="ECO:0007669"/>
    <property type="project" value="TreeGrafter"/>
</dbReference>
<evidence type="ECO:0000259" key="7">
    <source>
        <dbReference type="PROSITE" id="PS50051"/>
    </source>
</evidence>
<evidence type="ECO:0000256" key="4">
    <source>
        <dbReference type="ARBA" id="ARBA00023125"/>
    </source>
</evidence>
<dbReference type="GO" id="GO:0005634">
    <property type="term" value="C:nucleus"/>
    <property type="evidence" value="ECO:0007669"/>
    <property type="project" value="UniProtKB-SubCell"/>
</dbReference>
<dbReference type="PANTHER" id="PTHR11630:SF48">
    <property type="entry name" value="DNA HELICASE MCM9"/>
    <property type="match status" value="1"/>
</dbReference>
<gene>
    <name evidence="8" type="ORF">CDEB00056_LOCUS9732</name>
</gene>
<evidence type="ECO:0000256" key="5">
    <source>
        <dbReference type="RuleBase" id="RU004070"/>
    </source>
</evidence>
<dbReference type="Pfam" id="PF17207">
    <property type="entry name" value="MCM_OB"/>
    <property type="match status" value="1"/>
</dbReference>
<dbReference type="SUPFAM" id="SSF52540">
    <property type="entry name" value="P-loop containing nucleoside triphosphate hydrolases"/>
    <property type="match status" value="1"/>
</dbReference>
<dbReference type="Gene3D" id="2.20.28.10">
    <property type="match status" value="1"/>
</dbReference>
<feature type="compositionally biased region" description="Polar residues" evidence="6">
    <location>
        <begin position="908"/>
        <end position="917"/>
    </location>
</feature>
<proteinExistence type="inferred from homology"/>
<dbReference type="InterPro" id="IPR018525">
    <property type="entry name" value="MCM_CS"/>
</dbReference>
<dbReference type="Pfam" id="PF00493">
    <property type="entry name" value="MCM"/>
    <property type="match status" value="1"/>
</dbReference>
<dbReference type="InterPro" id="IPR003593">
    <property type="entry name" value="AAA+_ATPase"/>
</dbReference>
<dbReference type="EMBL" id="HBIO01012525">
    <property type="protein sequence ID" value="CAE0464891.1"/>
    <property type="molecule type" value="Transcribed_RNA"/>
</dbReference>
<dbReference type="SUPFAM" id="SSF50249">
    <property type="entry name" value="Nucleic acid-binding proteins"/>
    <property type="match status" value="1"/>
</dbReference>